<dbReference type="SUPFAM" id="SSF53850">
    <property type="entry name" value="Periplasmic binding protein-like II"/>
    <property type="match status" value="1"/>
</dbReference>
<feature type="transmembrane region" description="Helical" evidence="8">
    <location>
        <begin position="20"/>
        <end position="42"/>
    </location>
</feature>
<keyword evidence="3 8" id="KW-0812">Transmembrane</keyword>
<dbReference type="Gene3D" id="3.40.190.120">
    <property type="entry name" value="Osmoprotection protein (prox), domain 2"/>
    <property type="match status" value="1"/>
</dbReference>
<accession>A0A432MIU0</accession>
<evidence type="ECO:0000256" key="5">
    <source>
        <dbReference type="ARBA" id="ARBA00023136"/>
    </source>
</evidence>
<keyword evidence="4 8" id="KW-1133">Transmembrane helix</keyword>
<evidence type="ECO:0000313" key="11">
    <source>
        <dbReference type="Proteomes" id="UP000280296"/>
    </source>
</evidence>
<evidence type="ECO:0000256" key="3">
    <source>
        <dbReference type="ARBA" id="ARBA00022692"/>
    </source>
</evidence>
<dbReference type="InterPro" id="IPR000515">
    <property type="entry name" value="MetI-like"/>
</dbReference>
<feature type="transmembrane region" description="Helical" evidence="8">
    <location>
        <begin position="225"/>
        <end position="247"/>
    </location>
</feature>
<comment type="similarity">
    <text evidence="6">In the C-terminal section; belongs to the OsmX family.</text>
</comment>
<comment type="subcellular location">
    <subcellularLocation>
        <location evidence="1 8">Cell membrane</location>
        <topology evidence="1 8">Multi-pass membrane protein</topology>
    </subcellularLocation>
</comment>
<feature type="transmembrane region" description="Helical" evidence="8">
    <location>
        <begin position="146"/>
        <end position="170"/>
    </location>
</feature>
<dbReference type="SUPFAM" id="SSF161098">
    <property type="entry name" value="MetI-like"/>
    <property type="match status" value="1"/>
</dbReference>
<evidence type="ECO:0000256" key="2">
    <source>
        <dbReference type="ARBA" id="ARBA00022448"/>
    </source>
</evidence>
<keyword evidence="5 8" id="KW-0472">Membrane</keyword>
<organism evidence="10 11">
    <name type="scientific">Tautonia sociabilis</name>
    <dbReference type="NCBI Taxonomy" id="2080755"/>
    <lineage>
        <taxon>Bacteria</taxon>
        <taxon>Pseudomonadati</taxon>
        <taxon>Planctomycetota</taxon>
        <taxon>Planctomycetia</taxon>
        <taxon>Isosphaerales</taxon>
        <taxon>Isosphaeraceae</taxon>
        <taxon>Tautonia</taxon>
    </lineage>
</organism>
<dbReference type="InterPro" id="IPR035906">
    <property type="entry name" value="MetI-like_sf"/>
</dbReference>
<dbReference type="InterPro" id="IPR007210">
    <property type="entry name" value="ABC_Gly_betaine_transp_sub-bd"/>
</dbReference>
<dbReference type="PANTHER" id="PTHR30177:SF4">
    <property type="entry name" value="OSMOPROTECTANT IMPORT PERMEASE PROTEIN OSMW"/>
    <property type="match status" value="1"/>
</dbReference>
<dbReference type="InterPro" id="IPR041894">
    <property type="entry name" value="PBP2_ProX-like"/>
</dbReference>
<reference evidence="10 11" key="2">
    <citation type="submission" date="2019-01" db="EMBL/GenBank/DDBJ databases">
        <title>Tautonia sociabilis, a novel thermotolerant planctomycete of Isosphaeraceae family, isolated from a 4000 m deep subterranean habitat.</title>
        <authorList>
            <person name="Kovaleva O.L."/>
            <person name="Elcheninov A.G."/>
            <person name="Van Heerden E."/>
            <person name="Toshchakov S.V."/>
            <person name="Novikov A."/>
            <person name="Bonch-Osmolovskaya E.A."/>
            <person name="Kublanov I.V."/>
        </authorList>
    </citation>
    <scope>NUCLEOTIDE SEQUENCE [LARGE SCALE GENOMIC DNA]</scope>
    <source>
        <strain evidence="10 11">GM2012</strain>
    </source>
</reference>
<dbReference type="Gene3D" id="1.10.3720.10">
    <property type="entry name" value="MetI-like"/>
    <property type="match status" value="1"/>
</dbReference>
<dbReference type="PROSITE" id="PS50928">
    <property type="entry name" value="ABC_TM1"/>
    <property type="match status" value="1"/>
</dbReference>
<comment type="caution">
    <text evidence="10">The sequence shown here is derived from an EMBL/GenBank/DDBJ whole genome shotgun (WGS) entry which is preliminary data.</text>
</comment>
<protein>
    <submittedName>
        <fullName evidence="10">ABC transporter permease subunit</fullName>
    </submittedName>
</protein>
<dbReference type="EMBL" id="RYZH01000023">
    <property type="protein sequence ID" value="RUL87271.1"/>
    <property type="molecule type" value="Genomic_DNA"/>
</dbReference>
<feature type="transmembrane region" description="Helical" evidence="8">
    <location>
        <begin position="54"/>
        <end position="78"/>
    </location>
</feature>
<dbReference type="OrthoDB" id="9801163at2"/>
<dbReference type="AlphaFoldDB" id="A0A432MIU0"/>
<evidence type="ECO:0000313" key="10">
    <source>
        <dbReference type="EMBL" id="RUL87271.1"/>
    </source>
</evidence>
<dbReference type="CDD" id="cd06261">
    <property type="entry name" value="TM_PBP2"/>
    <property type="match status" value="1"/>
</dbReference>
<dbReference type="CDD" id="cd13607">
    <property type="entry name" value="PBP2_AfProX_like"/>
    <property type="match status" value="1"/>
</dbReference>
<evidence type="ECO:0000256" key="1">
    <source>
        <dbReference type="ARBA" id="ARBA00004651"/>
    </source>
</evidence>
<comment type="similarity">
    <text evidence="8">Belongs to the binding-protein-dependent transport system permease family.</text>
</comment>
<dbReference type="GO" id="GO:0043190">
    <property type="term" value="C:ATP-binding cassette (ABC) transporter complex"/>
    <property type="evidence" value="ECO:0007669"/>
    <property type="project" value="InterPro"/>
</dbReference>
<dbReference type="Proteomes" id="UP000280296">
    <property type="component" value="Unassembled WGS sequence"/>
</dbReference>
<proteinExistence type="inferred from homology"/>
<keyword evidence="2 8" id="KW-0813">Transport</keyword>
<dbReference type="PANTHER" id="PTHR30177">
    <property type="entry name" value="GLYCINE BETAINE/L-PROLINE TRANSPORT SYSTEM PERMEASE PROTEIN PROW"/>
    <property type="match status" value="1"/>
</dbReference>
<dbReference type="RefSeq" id="WP_126725785.1">
    <property type="nucleotide sequence ID" value="NZ_RYZH01000023.1"/>
</dbReference>
<evidence type="ECO:0000259" key="9">
    <source>
        <dbReference type="PROSITE" id="PS50928"/>
    </source>
</evidence>
<name>A0A432MIU0_9BACT</name>
<gene>
    <name evidence="10" type="ORF">TsocGM_12870</name>
</gene>
<evidence type="ECO:0000256" key="8">
    <source>
        <dbReference type="RuleBase" id="RU363032"/>
    </source>
</evidence>
<feature type="transmembrane region" description="Helical" evidence="8">
    <location>
        <begin position="190"/>
        <end position="213"/>
    </location>
</feature>
<evidence type="ECO:0000256" key="7">
    <source>
        <dbReference type="ARBA" id="ARBA00035652"/>
    </source>
</evidence>
<comment type="similarity">
    <text evidence="7">In the N-terminal section; belongs to the binding-protein-dependent transport system permease family.</text>
</comment>
<dbReference type="Pfam" id="PF00528">
    <property type="entry name" value="BPD_transp_1"/>
    <property type="match status" value="1"/>
</dbReference>
<dbReference type="GO" id="GO:0031460">
    <property type="term" value="P:glycine betaine transport"/>
    <property type="evidence" value="ECO:0007669"/>
    <property type="project" value="TreeGrafter"/>
</dbReference>
<reference evidence="10 11" key="1">
    <citation type="submission" date="2018-12" db="EMBL/GenBank/DDBJ databases">
        <authorList>
            <person name="Toschakov S.V."/>
        </authorList>
    </citation>
    <scope>NUCLEOTIDE SEQUENCE [LARGE SCALE GENOMIC DNA]</scope>
    <source>
        <strain evidence="10 11">GM2012</strain>
    </source>
</reference>
<dbReference type="Pfam" id="PF04069">
    <property type="entry name" value="OpuAC"/>
    <property type="match status" value="1"/>
</dbReference>
<evidence type="ECO:0000256" key="4">
    <source>
        <dbReference type="ARBA" id="ARBA00022989"/>
    </source>
</evidence>
<feature type="transmembrane region" description="Helical" evidence="8">
    <location>
        <begin position="84"/>
        <end position="107"/>
    </location>
</feature>
<sequence>MNANLARQLELLPLNLSHHVKLTVIALAIGVVAGIPLAILIARKPALRSPVLTTIGVIQTIPSLALLALMVPLLAVVSDLSSRLIGSGFSSFGLYPAVLALSLYSLLPIVRNAVTGILGVDPTLTEAARGLGMTDRQTLLRVELPLAAPVIVAGLRTATVWVVGTATLATPVGQRSLGNYIFSGLQTRNWLAVLFGCVAAASLAVTLDLLIGSLQRAVAERRRRLAIASIAGLALLFGGGLVAPSLVSASRGTSGKDAVAIGSKTFTEQYILASLFQQTFADAGIPARRVENLGSNFGLDALASGEIDIFVDYTGTIWANAMGRSGPADRDAVLAEVTDWLASERGIRSLGRLGFENAYALAMRRDQAEALGIRSIADLVPHARDLAIGGDYEFFERPEWEAIRRSYGLDFAREDTFDSTLMYQAAASGQVDVISAFTTDGRIDTFDLVLLDDPLGAIPPYDALLLLSPRVSGRSDVISALSPLVGSISNDRMRAANGLVDRDTDKKPPSAAASALRSWIVDPEGAD</sequence>
<keyword evidence="11" id="KW-1185">Reference proteome</keyword>
<dbReference type="GO" id="GO:0022857">
    <property type="term" value="F:transmembrane transporter activity"/>
    <property type="evidence" value="ECO:0007669"/>
    <property type="project" value="InterPro"/>
</dbReference>
<evidence type="ECO:0000256" key="6">
    <source>
        <dbReference type="ARBA" id="ARBA00035642"/>
    </source>
</evidence>
<dbReference type="InterPro" id="IPR051204">
    <property type="entry name" value="ABC_transp_perm/SBD"/>
</dbReference>
<dbReference type="Gene3D" id="3.40.190.10">
    <property type="entry name" value="Periplasmic binding protein-like II"/>
    <property type="match status" value="1"/>
</dbReference>
<feature type="domain" description="ABC transmembrane type-1" evidence="9">
    <location>
        <begin position="16"/>
        <end position="216"/>
    </location>
</feature>